<dbReference type="AlphaFoldDB" id="A0A5J5GZM4"/>
<comment type="caution">
    <text evidence="1">The sequence shown here is derived from an EMBL/GenBank/DDBJ whole genome shotgun (WGS) entry which is preliminary data.</text>
</comment>
<reference evidence="1 2" key="1">
    <citation type="submission" date="2019-09" db="EMBL/GenBank/DDBJ databases">
        <title>Whole genome sequences of isolates from the Mars Exploration Rovers.</title>
        <authorList>
            <person name="Seuylemezian A."/>
            <person name="Vaishampayan P."/>
        </authorList>
    </citation>
    <scope>NUCLEOTIDE SEQUENCE [LARGE SCALE GENOMIC DNA]</scope>
    <source>
        <strain evidence="1 2">MER_TA_151</strain>
    </source>
</reference>
<protein>
    <submittedName>
        <fullName evidence="1">Uncharacterized protein</fullName>
    </submittedName>
</protein>
<accession>A0A5J5GZM4</accession>
<dbReference type="EMBL" id="VYKL01000058">
    <property type="protein sequence ID" value="KAA9012844.1"/>
    <property type="molecule type" value="Genomic_DNA"/>
</dbReference>
<keyword evidence="2" id="KW-1185">Reference proteome</keyword>
<proteinExistence type="predicted"/>
<name>A0A5J5GZM4_9BACI</name>
<dbReference type="RefSeq" id="WP_150442732.1">
    <property type="nucleotide sequence ID" value="NZ_VYKL01000058.1"/>
</dbReference>
<dbReference type="Proteomes" id="UP000326671">
    <property type="component" value="Unassembled WGS sequence"/>
</dbReference>
<gene>
    <name evidence="1" type="ORF">F4V44_25125</name>
</gene>
<organism evidence="1 2">
    <name type="scientific">Niallia endozanthoxylica</name>
    <dbReference type="NCBI Taxonomy" id="2036016"/>
    <lineage>
        <taxon>Bacteria</taxon>
        <taxon>Bacillati</taxon>
        <taxon>Bacillota</taxon>
        <taxon>Bacilli</taxon>
        <taxon>Bacillales</taxon>
        <taxon>Bacillaceae</taxon>
        <taxon>Niallia</taxon>
    </lineage>
</organism>
<evidence type="ECO:0000313" key="2">
    <source>
        <dbReference type="Proteomes" id="UP000326671"/>
    </source>
</evidence>
<sequence length="93" mass="10980">MKLEKFDGSSEAISTLRSLNLYERSEFRGLLYRIETMGFDIPEALVEVEDGNEIQRISDNQWNVIFRIENKKFNLVIKDKLTDLYLESIKVVY</sequence>
<evidence type="ECO:0000313" key="1">
    <source>
        <dbReference type="EMBL" id="KAA9012844.1"/>
    </source>
</evidence>